<gene>
    <name evidence="3" type="ORF">RM705_17790</name>
</gene>
<accession>A0ABU2PWG9</accession>
<organism evidence="3 4">
    <name type="scientific">Streptomyces edwardsiae</name>
    <dbReference type="NCBI Taxonomy" id="3075527"/>
    <lineage>
        <taxon>Bacteria</taxon>
        <taxon>Bacillati</taxon>
        <taxon>Actinomycetota</taxon>
        <taxon>Actinomycetes</taxon>
        <taxon>Kitasatosporales</taxon>
        <taxon>Streptomycetaceae</taxon>
        <taxon>Streptomyces</taxon>
    </lineage>
</organism>
<evidence type="ECO:0000256" key="2">
    <source>
        <dbReference type="SAM" id="SignalP"/>
    </source>
</evidence>
<feature type="chain" id="PRO_5047100961" description="PASTA domain-containing protein" evidence="2">
    <location>
        <begin position="21"/>
        <end position="124"/>
    </location>
</feature>
<evidence type="ECO:0008006" key="5">
    <source>
        <dbReference type="Google" id="ProtNLM"/>
    </source>
</evidence>
<evidence type="ECO:0000313" key="3">
    <source>
        <dbReference type="EMBL" id="MDT0396527.1"/>
    </source>
</evidence>
<proteinExistence type="predicted"/>
<dbReference type="PROSITE" id="PS51257">
    <property type="entry name" value="PROKAR_LIPOPROTEIN"/>
    <property type="match status" value="1"/>
</dbReference>
<protein>
    <recommendedName>
        <fullName evidence="5">PASTA domain-containing protein</fullName>
    </recommendedName>
</protein>
<dbReference type="RefSeq" id="WP_311644953.1">
    <property type="nucleotide sequence ID" value="NZ_JAVRFA010000020.1"/>
</dbReference>
<evidence type="ECO:0000313" key="4">
    <source>
        <dbReference type="Proteomes" id="UP001183881"/>
    </source>
</evidence>
<sequence>MITNRLVRPALAVAMLTAVAACGGSSEPERPADGAQKPSAEASAPADATPVTAVMPDLTGGNAGRAAEQLNMDRELVFEDASGQGRPVDDPAGWKVCGSRPGPNQQITGYPVVLDVVKTSEDCA</sequence>
<reference evidence="4" key="1">
    <citation type="submission" date="2023-07" db="EMBL/GenBank/DDBJ databases">
        <title>30 novel species of actinomycetes from the DSMZ collection.</title>
        <authorList>
            <person name="Nouioui I."/>
        </authorList>
    </citation>
    <scope>NUCLEOTIDE SEQUENCE [LARGE SCALE GENOMIC DNA]</scope>
    <source>
        <strain evidence="4">DSM 41636</strain>
    </source>
</reference>
<evidence type="ECO:0000256" key="1">
    <source>
        <dbReference type="SAM" id="MobiDB-lite"/>
    </source>
</evidence>
<feature type="region of interest" description="Disordered" evidence="1">
    <location>
        <begin position="22"/>
        <end position="64"/>
    </location>
</feature>
<comment type="caution">
    <text evidence="3">The sequence shown here is derived from an EMBL/GenBank/DDBJ whole genome shotgun (WGS) entry which is preliminary data.</text>
</comment>
<feature type="signal peptide" evidence="2">
    <location>
        <begin position="1"/>
        <end position="20"/>
    </location>
</feature>
<dbReference type="Proteomes" id="UP001183881">
    <property type="component" value="Unassembled WGS sequence"/>
</dbReference>
<keyword evidence="2" id="KW-0732">Signal</keyword>
<keyword evidence="4" id="KW-1185">Reference proteome</keyword>
<dbReference type="EMBL" id="JAVRFA010000020">
    <property type="protein sequence ID" value="MDT0396527.1"/>
    <property type="molecule type" value="Genomic_DNA"/>
</dbReference>
<name>A0ABU2PWG9_9ACTN</name>